<accession>A0ABV8AKM1</accession>
<sequence length="170" mass="19346">MSNNRPKIKVPFETADYVMEFISIAVLLIMWGLVITQIGTLPEEVPSHFGANGKPDDYNSKMTLWLLPIIATATYIGLFIINRYPHIHNYRVNITEDNALVQYRFSTRIVRIINLFCALTFGYLVYQLIEVAQGEANGLGQLFLYIVLGGSFMIPIILLILQNRLNKKHG</sequence>
<evidence type="ECO:0000313" key="4">
    <source>
        <dbReference type="Proteomes" id="UP001595812"/>
    </source>
</evidence>
<evidence type="ECO:0000256" key="1">
    <source>
        <dbReference type="SAM" id="Phobius"/>
    </source>
</evidence>
<keyword evidence="1" id="KW-0472">Membrane</keyword>
<feature type="transmembrane region" description="Helical" evidence="1">
    <location>
        <begin position="21"/>
        <end position="42"/>
    </location>
</feature>
<dbReference type="Proteomes" id="UP001595812">
    <property type="component" value="Unassembled WGS sequence"/>
</dbReference>
<keyword evidence="1" id="KW-1133">Transmembrane helix</keyword>
<keyword evidence="1" id="KW-0812">Transmembrane</keyword>
<feature type="transmembrane region" description="Helical" evidence="1">
    <location>
        <begin position="112"/>
        <end position="129"/>
    </location>
</feature>
<evidence type="ECO:0000259" key="2">
    <source>
        <dbReference type="Pfam" id="PF07853"/>
    </source>
</evidence>
<name>A0ABV8AKM1_9FLAO</name>
<feature type="domain" description="DUF1648" evidence="2">
    <location>
        <begin position="26"/>
        <end position="71"/>
    </location>
</feature>
<comment type="caution">
    <text evidence="3">The sequence shown here is derived from an EMBL/GenBank/DDBJ whole genome shotgun (WGS) entry which is preliminary data.</text>
</comment>
<dbReference type="Pfam" id="PF07853">
    <property type="entry name" value="DUF1648"/>
    <property type="match status" value="1"/>
</dbReference>
<gene>
    <name evidence="3" type="ORF">ACFOSX_13765</name>
</gene>
<reference evidence="4" key="1">
    <citation type="journal article" date="2019" name="Int. J. Syst. Evol. Microbiol.">
        <title>The Global Catalogue of Microorganisms (GCM) 10K type strain sequencing project: providing services to taxonomists for standard genome sequencing and annotation.</title>
        <authorList>
            <consortium name="The Broad Institute Genomics Platform"/>
            <consortium name="The Broad Institute Genome Sequencing Center for Infectious Disease"/>
            <person name="Wu L."/>
            <person name="Ma J."/>
        </authorList>
    </citation>
    <scope>NUCLEOTIDE SEQUENCE [LARGE SCALE GENOMIC DNA]</scope>
    <source>
        <strain evidence="4">CECT 8979</strain>
    </source>
</reference>
<proteinExistence type="predicted"/>
<dbReference type="RefSeq" id="WP_386102401.1">
    <property type="nucleotide sequence ID" value="NZ_JBHSAT010000023.1"/>
</dbReference>
<feature type="transmembrane region" description="Helical" evidence="1">
    <location>
        <begin position="62"/>
        <end position="81"/>
    </location>
</feature>
<keyword evidence="4" id="KW-1185">Reference proteome</keyword>
<dbReference type="EMBL" id="JBHSAT010000023">
    <property type="protein sequence ID" value="MFC3878302.1"/>
    <property type="molecule type" value="Genomic_DNA"/>
</dbReference>
<dbReference type="InterPro" id="IPR012867">
    <property type="entry name" value="DUF1648"/>
</dbReference>
<protein>
    <submittedName>
        <fullName evidence="3">DUF1648 domain-containing protein</fullName>
    </submittedName>
</protein>
<feature type="transmembrane region" description="Helical" evidence="1">
    <location>
        <begin position="141"/>
        <end position="161"/>
    </location>
</feature>
<organism evidence="3 4">
    <name type="scientific">Winogradskyella maritima</name>
    <dbReference type="NCBI Taxonomy" id="1517766"/>
    <lineage>
        <taxon>Bacteria</taxon>
        <taxon>Pseudomonadati</taxon>
        <taxon>Bacteroidota</taxon>
        <taxon>Flavobacteriia</taxon>
        <taxon>Flavobacteriales</taxon>
        <taxon>Flavobacteriaceae</taxon>
        <taxon>Winogradskyella</taxon>
    </lineage>
</organism>
<evidence type="ECO:0000313" key="3">
    <source>
        <dbReference type="EMBL" id="MFC3878302.1"/>
    </source>
</evidence>